<evidence type="ECO:0000256" key="2">
    <source>
        <dbReference type="ARBA" id="ARBA00022771"/>
    </source>
</evidence>
<proteinExistence type="predicted"/>
<dbReference type="InterPro" id="IPR019734">
    <property type="entry name" value="TPR_rpt"/>
</dbReference>
<dbReference type="Pfam" id="PF08238">
    <property type="entry name" value="Sel1"/>
    <property type="match status" value="3"/>
</dbReference>
<dbReference type="InterPro" id="IPR001841">
    <property type="entry name" value="Znf_RING"/>
</dbReference>
<evidence type="ECO:0000313" key="9">
    <source>
        <dbReference type="Proteomes" id="UP001224775"/>
    </source>
</evidence>
<evidence type="ECO:0000256" key="1">
    <source>
        <dbReference type="ARBA" id="ARBA00022723"/>
    </source>
</evidence>
<keyword evidence="9" id="KW-1185">Reference proteome</keyword>
<dbReference type="EMBL" id="JATAAI010000003">
    <property type="protein sequence ID" value="KAK1746863.1"/>
    <property type="molecule type" value="Genomic_DNA"/>
</dbReference>
<dbReference type="Proteomes" id="UP001224775">
    <property type="component" value="Unassembled WGS sequence"/>
</dbReference>
<dbReference type="Gene3D" id="6.10.140.2220">
    <property type="match status" value="1"/>
</dbReference>
<dbReference type="PANTHER" id="PTHR45011:SF1">
    <property type="entry name" value="DAP3-BINDING CELL DEATH ENHANCER 1"/>
    <property type="match status" value="1"/>
</dbReference>
<keyword evidence="3" id="KW-0862">Zinc</keyword>
<dbReference type="InterPro" id="IPR013083">
    <property type="entry name" value="Znf_RING/FYVE/PHD"/>
</dbReference>
<evidence type="ECO:0000313" key="8">
    <source>
        <dbReference type="EMBL" id="KAK1746863.1"/>
    </source>
</evidence>
<dbReference type="GO" id="GO:0005737">
    <property type="term" value="C:cytoplasm"/>
    <property type="evidence" value="ECO:0007669"/>
    <property type="project" value="UniProtKB-ARBA"/>
</dbReference>
<reference evidence="8" key="1">
    <citation type="submission" date="2023-06" db="EMBL/GenBank/DDBJ databases">
        <title>Survivors Of The Sea: Transcriptome response of Skeletonema marinoi to long-term dormancy.</title>
        <authorList>
            <person name="Pinder M.I.M."/>
            <person name="Kourtchenko O."/>
            <person name="Robertson E.K."/>
            <person name="Larsson T."/>
            <person name="Maumus F."/>
            <person name="Osuna-Cruz C.M."/>
            <person name="Vancaester E."/>
            <person name="Stenow R."/>
            <person name="Vandepoele K."/>
            <person name="Ploug H."/>
            <person name="Bruchert V."/>
            <person name="Godhe A."/>
            <person name="Topel M."/>
        </authorList>
    </citation>
    <scope>NUCLEOTIDE SEQUENCE</scope>
    <source>
        <strain evidence="8">R05AC</strain>
    </source>
</reference>
<dbReference type="AlphaFoldDB" id="A0AAD9DIJ7"/>
<evidence type="ECO:0000256" key="4">
    <source>
        <dbReference type="PROSITE-ProRule" id="PRU00134"/>
    </source>
</evidence>
<dbReference type="PROSITE" id="PS50089">
    <property type="entry name" value="ZF_RING_2"/>
    <property type="match status" value="1"/>
</dbReference>
<evidence type="ECO:0000256" key="5">
    <source>
        <dbReference type="SAM" id="MobiDB-lite"/>
    </source>
</evidence>
<dbReference type="SMART" id="SM00028">
    <property type="entry name" value="TPR"/>
    <property type="match status" value="2"/>
</dbReference>
<accession>A0AAD9DIJ7</accession>
<dbReference type="SUPFAM" id="SSF144232">
    <property type="entry name" value="HIT/MYND zinc finger-like"/>
    <property type="match status" value="1"/>
</dbReference>
<feature type="domain" description="RING-type" evidence="6">
    <location>
        <begin position="69"/>
        <end position="118"/>
    </location>
</feature>
<feature type="domain" description="MYND-type" evidence="7">
    <location>
        <begin position="4"/>
        <end position="45"/>
    </location>
</feature>
<dbReference type="InterPro" id="IPR052748">
    <property type="entry name" value="ISR_Activator"/>
</dbReference>
<feature type="region of interest" description="Disordered" evidence="5">
    <location>
        <begin position="272"/>
        <end position="300"/>
    </location>
</feature>
<dbReference type="PANTHER" id="PTHR45011">
    <property type="entry name" value="DAP3-BINDING CELL DEATH ENHANCER 1"/>
    <property type="match status" value="1"/>
</dbReference>
<dbReference type="SUPFAM" id="SSF57850">
    <property type="entry name" value="RING/U-box"/>
    <property type="match status" value="1"/>
</dbReference>
<dbReference type="PROSITE" id="PS50865">
    <property type="entry name" value="ZF_MYND_2"/>
    <property type="match status" value="1"/>
</dbReference>
<evidence type="ECO:0000256" key="3">
    <source>
        <dbReference type="ARBA" id="ARBA00022833"/>
    </source>
</evidence>
<dbReference type="Gene3D" id="3.30.40.10">
    <property type="entry name" value="Zinc/RING finger domain, C3HC4 (zinc finger)"/>
    <property type="match status" value="1"/>
</dbReference>
<dbReference type="Pfam" id="PF01753">
    <property type="entry name" value="zf-MYND"/>
    <property type="match status" value="1"/>
</dbReference>
<dbReference type="SMART" id="SM00671">
    <property type="entry name" value="SEL1"/>
    <property type="match status" value="3"/>
</dbReference>
<keyword evidence="1" id="KW-0479">Metal-binding</keyword>
<gene>
    <name evidence="8" type="ORF">QTG54_002207</name>
</gene>
<dbReference type="SUPFAM" id="SSF81901">
    <property type="entry name" value="HCP-like"/>
    <property type="match status" value="1"/>
</dbReference>
<dbReference type="InterPro" id="IPR011990">
    <property type="entry name" value="TPR-like_helical_dom_sf"/>
</dbReference>
<evidence type="ECO:0000259" key="6">
    <source>
        <dbReference type="PROSITE" id="PS50089"/>
    </source>
</evidence>
<keyword evidence="2 4" id="KW-0863">Zinc-finger</keyword>
<sequence>MMCCASCGIAEDDNKKLKTCTAWKSVRYCSVTCQKEHRPQHKRACKKRAAELHGELLFKQPESNHVGDCPICLLPQPIDSEKSIMMSCCSKVICEGCDYANQMRQQEGKLEQTCPFCRHPLPDTDADHNRNRMKRIEANDPAAICMMGFIRFDEGDYQGAFDYWTKAAELDNSADAHYQLYNLYDEGKGVEKDTNKAVYHLEHAAIGGHPLARYNLGIIEKDKGRLERAIKHWIIAAKLGDDESVEALKLCFREGRISKDVFAEALRAHQAAVDATKSPQRDEAEADEQNMEAEKAAGEN</sequence>
<dbReference type="InterPro" id="IPR002893">
    <property type="entry name" value="Znf_MYND"/>
</dbReference>
<evidence type="ECO:0000259" key="7">
    <source>
        <dbReference type="PROSITE" id="PS50865"/>
    </source>
</evidence>
<protein>
    <submittedName>
        <fullName evidence="8">Zf-MYND and TPR domain-containing protein</fullName>
    </submittedName>
</protein>
<name>A0AAD9DIJ7_9STRA</name>
<dbReference type="InterPro" id="IPR006597">
    <property type="entry name" value="Sel1-like"/>
</dbReference>
<comment type="caution">
    <text evidence="8">The sequence shown here is derived from an EMBL/GenBank/DDBJ whole genome shotgun (WGS) entry which is preliminary data.</text>
</comment>
<dbReference type="GO" id="GO:0008270">
    <property type="term" value="F:zinc ion binding"/>
    <property type="evidence" value="ECO:0007669"/>
    <property type="project" value="UniProtKB-KW"/>
</dbReference>
<organism evidence="8 9">
    <name type="scientific">Skeletonema marinoi</name>
    <dbReference type="NCBI Taxonomy" id="267567"/>
    <lineage>
        <taxon>Eukaryota</taxon>
        <taxon>Sar</taxon>
        <taxon>Stramenopiles</taxon>
        <taxon>Ochrophyta</taxon>
        <taxon>Bacillariophyta</taxon>
        <taxon>Coscinodiscophyceae</taxon>
        <taxon>Thalassiosirophycidae</taxon>
        <taxon>Thalassiosirales</taxon>
        <taxon>Skeletonemataceae</taxon>
        <taxon>Skeletonema</taxon>
        <taxon>Skeletonema marinoi-dohrnii complex</taxon>
    </lineage>
</organism>
<dbReference type="Gene3D" id="1.25.40.10">
    <property type="entry name" value="Tetratricopeptide repeat domain"/>
    <property type="match status" value="1"/>
</dbReference>